<dbReference type="AlphaFoldDB" id="X0XSG8"/>
<sequence length="67" mass="7251">MASARAIMLDLVRVITMSRGDCSASTTKTAPDRLLRQLCISDSETSYEPSLLCEDSSAIDSKSSVYC</sequence>
<name>X0XSG8_9ZZZZ</name>
<comment type="caution">
    <text evidence="1">The sequence shown here is derived from an EMBL/GenBank/DDBJ whole genome shotgun (WGS) entry which is preliminary data.</text>
</comment>
<proteinExistence type="predicted"/>
<protein>
    <submittedName>
        <fullName evidence="1">Uncharacterized protein</fullName>
    </submittedName>
</protein>
<gene>
    <name evidence="1" type="ORF">S01H1_62141</name>
</gene>
<reference evidence="1" key="1">
    <citation type="journal article" date="2014" name="Front. Microbiol.">
        <title>High frequency of phylogenetically diverse reductive dehalogenase-homologous genes in deep subseafloor sedimentary metagenomes.</title>
        <authorList>
            <person name="Kawai M."/>
            <person name="Futagami T."/>
            <person name="Toyoda A."/>
            <person name="Takaki Y."/>
            <person name="Nishi S."/>
            <person name="Hori S."/>
            <person name="Arai W."/>
            <person name="Tsubouchi T."/>
            <person name="Morono Y."/>
            <person name="Uchiyama I."/>
            <person name="Ito T."/>
            <person name="Fujiyama A."/>
            <person name="Inagaki F."/>
            <person name="Takami H."/>
        </authorList>
    </citation>
    <scope>NUCLEOTIDE SEQUENCE</scope>
    <source>
        <strain evidence="1">Expedition CK06-06</strain>
    </source>
</reference>
<dbReference type="EMBL" id="BARS01040797">
    <property type="protein sequence ID" value="GAG39583.1"/>
    <property type="molecule type" value="Genomic_DNA"/>
</dbReference>
<organism evidence="1">
    <name type="scientific">marine sediment metagenome</name>
    <dbReference type="NCBI Taxonomy" id="412755"/>
    <lineage>
        <taxon>unclassified sequences</taxon>
        <taxon>metagenomes</taxon>
        <taxon>ecological metagenomes</taxon>
    </lineage>
</organism>
<accession>X0XSG8</accession>
<evidence type="ECO:0000313" key="1">
    <source>
        <dbReference type="EMBL" id="GAG39583.1"/>
    </source>
</evidence>